<evidence type="ECO:0000313" key="6">
    <source>
        <dbReference type="EMBL" id="RAO75145.1"/>
    </source>
</evidence>
<feature type="domain" description="Response regulatory" evidence="5">
    <location>
        <begin position="4"/>
        <end position="123"/>
    </location>
</feature>
<dbReference type="InterPro" id="IPR058245">
    <property type="entry name" value="NreC/VraR/RcsB-like_REC"/>
</dbReference>
<evidence type="ECO:0000256" key="1">
    <source>
        <dbReference type="ARBA" id="ARBA00022553"/>
    </source>
</evidence>
<dbReference type="GO" id="GO:0006355">
    <property type="term" value="P:regulation of DNA-templated transcription"/>
    <property type="evidence" value="ECO:0007669"/>
    <property type="project" value="InterPro"/>
</dbReference>
<dbReference type="GO" id="GO:0003677">
    <property type="term" value="F:DNA binding"/>
    <property type="evidence" value="ECO:0007669"/>
    <property type="project" value="UniProtKB-KW"/>
</dbReference>
<organism evidence="6 7">
    <name type="scientific">Dyella jiangningensis</name>
    <dbReference type="NCBI Taxonomy" id="1379159"/>
    <lineage>
        <taxon>Bacteria</taxon>
        <taxon>Pseudomonadati</taxon>
        <taxon>Pseudomonadota</taxon>
        <taxon>Gammaproteobacteria</taxon>
        <taxon>Lysobacterales</taxon>
        <taxon>Rhodanobacteraceae</taxon>
        <taxon>Dyella</taxon>
    </lineage>
</organism>
<dbReference type="AlphaFoldDB" id="A0A328P3M7"/>
<dbReference type="SUPFAM" id="SSF52172">
    <property type="entry name" value="CheY-like"/>
    <property type="match status" value="1"/>
</dbReference>
<dbReference type="Pfam" id="PF00196">
    <property type="entry name" value="GerE"/>
    <property type="match status" value="1"/>
</dbReference>
<dbReference type="EMBL" id="NFZS01000004">
    <property type="protein sequence ID" value="RAO75145.1"/>
    <property type="molecule type" value="Genomic_DNA"/>
</dbReference>
<dbReference type="InterPro" id="IPR011006">
    <property type="entry name" value="CheY-like_superfamily"/>
</dbReference>
<feature type="domain" description="HTH luxR-type" evidence="4">
    <location>
        <begin position="145"/>
        <end position="210"/>
    </location>
</feature>
<evidence type="ECO:0000259" key="4">
    <source>
        <dbReference type="PROSITE" id="PS50043"/>
    </source>
</evidence>
<dbReference type="InterPro" id="IPR039420">
    <property type="entry name" value="WalR-like"/>
</dbReference>
<feature type="modified residue" description="4-aspartylphosphate" evidence="3">
    <location>
        <position position="55"/>
    </location>
</feature>
<gene>
    <name evidence="6" type="ORF">CA260_13645</name>
</gene>
<reference evidence="6 7" key="1">
    <citation type="journal article" date="2018" name="Genet. Mol. Biol.">
        <title>The genome sequence of Dyella jiangningensis FCAV SCS01 from a lignocellulose-decomposing microbial consortium metagenome reveals potential for biotechnological applications.</title>
        <authorList>
            <person name="Desiderato J.G."/>
            <person name="Alvarenga D.O."/>
            <person name="Constancio M.T.L."/>
            <person name="Alves L.M.C."/>
            <person name="Varani A.M."/>
        </authorList>
    </citation>
    <scope>NUCLEOTIDE SEQUENCE [LARGE SCALE GENOMIC DNA]</scope>
    <source>
        <strain evidence="6 7">FCAV SCS01</strain>
    </source>
</reference>
<dbReference type="InterPro" id="IPR016032">
    <property type="entry name" value="Sig_transdc_resp-reg_C-effctor"/>
</dbReference>
<evidence type="ECO:0000259" key="5">
    <source>
        <dbReference type="PROSITE" id="PS50110"/>
    </source>
</evidence>
<evidence type="ECO:0000256" key="3">
    <source>
        <dbReference type="PROSITE-ProRule" id="PRU00169"/>
    </source>
</evidence>
<dbReference type="SUPFAM" id="SSF46894">
    <property type="entry name" value="C-terminal effector domain of the bipartite response regulators"/>
    <property type="match status" value="1"/>
</dbReference>
<protein>
    <submittedName>
        <fullName evidence="6">DNA-binding response regulator</fullName>
    </submittedName>
</protein>
<keyword evidence="7" id="KW-1185">Reference proteome</keyword>
<evidence type="ECO:0000313" key="7">
    <source>
        <dbReference type="Proteomes" id="UP000248926"/>
    </source>
</evidence>
<dbReference type="CDD" id="cd06170">
    <property type="entry name" value="LuxR_C_like"/>
    <property type="match status" value="1"/>
</dbReference>
<sequence length="213" mass="22993">MTLRIILADDHPIVRSGVRTLLESHSQTSVVADVGSPGELIDAIHTHPCDIVLTDFSMPGGQVADGLHMLGLIHRRWPTLPVVVLTMVNNAGVLNSILATGVRGLLGKSDALTELTLAIQAVSHGRDYLSTAIRKTLDIARTGAQFSSQPVLSKRETEVLRLFASGFTVSEIASQLNRSVKTISRQKMDGMAKLGLKSDLDVYAYAREHGMLT</sequence>
<dbReference type="InterPro" id="IPR036388">
    <property type="entry name" value="WH-like_DNA-bd_sf"/>
</dbReference>
<dbReference type="Proteomes" id="UP000248926">
    <property type="component" value="Unassembled WGS sequence"/>
</dbReference>
<dbReference type="Gene3D" id="3.40.50.2300">
    <property type="match status" value="1"/>
</dbReference>
<accession>A0A328P3M7</accession>
<dbReference type="PANTHER" id="PTHR43214">
    <property type="entry name" value="TWO-COMPONENT RESPONSE REGULATOR"/>
    <property type="match status" value="1"/>
</dbReference>
<dbReference type="GO" id="GO:0000160">
    <property type="term" value="P:phosphorelay signal transduction system"/>
    <property type="evidence" value="ECO:0007669"/>
    <property type="project" value="InterPro"/>
</dbReference>
<proteinExistence type="predicted"/>
<dbReference type="Gene3D" id="1.10.10.10">
    <property type="entry name" value="Winged helix-like DNA-binding domain superfamily/Winged helix DNA-binding domain"/>
    <property type="match status" value="1"/>
</dbReference>
<dbReference type="PROSITE" id="PS50110">
    <property type="entry name" value="RESPONSE_REGULATORY"/>
    <property type="match status" value="1"/>
</dbReference>
<dbReference type="RefSeq" id="WP_111983633.1">
    <property type="nucleotide sequence ID" value="NZ_NFZS01000004.1"/>
</dbReference>
<dbReference type="CDD" id="cd17535">
    <property type="entry name" value="REC_NarL-like"/>
    <property type="match status" value="1"/>
</dbReference>
<keyword evidence="2 6" id="KW-0238">DNA-binding</keyword>
<comment type="caution">
    <text evidence="6">The sequence shown here is derived from an EMBL/GenBank/DDBJ whole genome shotgun (WGS) entry which is preliminary data.</text>
</comment>
<dbReference type="PROSITE" id="PS50043">
    <property type="entry name" value="HTH_LUXR_2"/>
    <property type="match status" value="1"/>
</dbReference>
<keyword evidence="1 3" id="KW-0597">Phosphoprotein</keyword>
<dbReference type="SMART" id="SM00448">
    <property type="entry name" value="REC"/>
    <property type="match status" value="1"/>
</dbReference>
<dbReference type="Pfam" id="PF00072">
    <property type="entry name" value="Response_reg"/>
    <property type="match status" value="1"/>
</dbReference>
<dbReference type="InterPro" id="IPR001789">
    <property type="entry name" value="Sig_transdc_resp-reg_receiver"/>
</dbReference>
<dbReference type="PRINTS" id="PR00038">
    <property type="entry name" value="HTHLUXR"/>
</dbReference>
<evidence type="ECO:0000256" key="2">
    <source>
        <dbReference type="ARBA" id="ARBA00023125"/>
    </source>
</evidence>
<dbReference type="InterPro" id="IPR000792">
    <property type="entry name" value="Tscrpt_reg_LuxR_C"/>
</dbReference>
<dbReference type="SMART" id="SM00421">
    <property type="entry name" value="HTH_LUXR"/>
    <property type="match status" value="1"/>
</dbReference>
<name>A0A328P3M7_9GAMM</name>
<dbReference type="PANTHER" id="PTHR43214:SF17">
    <property type="entry name" value="TRANSCRIPTIONAL REGULATORY PROTEIN RCSB"/>
    <property type="match status" value="1"/>
</dbReference>
<dbReference type="OrthoDB" id="5945638at2"/>